<geneLocation type="plastid" evidence="4"/>
<dbReference type="Pfam" id="PF00468">
    <property type="entry name" value="Ribosomal_L34"/>
    <property type="match status" value="1"/>
</dbReference>
<keyword evidence="2 4" id="KW-0689">Ribosomal protein</keyword>
<dbReference type="GO" id="GO:0003735">
    <property type="term" value="F:structural constituent of ribosome"/>
    <property type="evidence" value="ECO:0007669"/>
    <property type="project" value="InterPro"/>
</dbReference>
<dbReference type="GO" id="GO:1990904">
    <property type="term" value="C:ribonucleoprotein complex"/>
    <property type="evidence" value="ECO:0007669"/>
    <property type="project" value="UniProtKB-KW"/>
</dbReference>
<dbReference type="GO" id="GO:0005840">
    <property type="term" value="C:ribosome"/>
    <property type="evidence" value="ECO:0007669"/>
    <property type="project" value="UniProtKB-KW"/>
</dbReference>
<evidence type="ECO:0000256" key="1">
    <source>
        <dbReference type="ARBA" id="ARBA00010111"/>
    </source>
</evidence>
<proteinExistence type="inferred from homology"/>
<dbReference type="AlphaFoldDB" id="A0A4D6WYT9"/>
<keyword evidence="4" id="KW-0934">Plastid</keyword>
<evidence type="ECO:0000256" key="3">
    <source>
        <dbReference type="ARBA" id="ARBA00023274"/>
    </source>
</evidence>
<name>A0A4D6WYT9_9FLOR</name>
<accession>A0A4D6WYT9</accession>
<protein>
    <submittedName>
        <fullName evidence="4">Ribosomal protein L34</fullName>
    </submittedName>
</protein>
<reference evidence="4" key="1">
    <citation type="journal article" date="2019" name="Mol. Phylogenet. Evol.">
        <title>Morphological evolution and classification of the red algal order Ceramiales inferred using plastid phylogenomics.</title>
        <authorList>
            <person name="Diaz-Tapia P."/>
            <person name="Pasella M.M."/>
            <person name="Verbruggen H."/>
            <person name="Maggs C.A."/>
        </authorList>
    </citation>
    <scope>NUCLEOTIDE SEQUENCE</scope>
    <source>
        <strain evidence="4">PD2941_1</strain>
    </source>
</reference>
<reference evidence="4" key="2">
    <citation type="submission" date="2019-04" db="EMBL/GenBank/DDBJ databases">
        <authorList>
            <person name="Pasella M."/>
        </authorList>
    </citation>
    <scope>NUCLEOTIDE SEQUENCE</scope>
    <source>
        <strain evidence="4">PD2941_1</strain>
    </source>
</reference>
<evidence type="ECO:0000256" key="2">
    <source>
        <dbReference type="ARBA" id="ARBA00022980"/>
    </source>
</evidence>
<organism evidence="4">
    <name type="scientific">Pleonosporium borreri</name>
    <dbReference type="NCBI Taxonomy" id="2575635"/>
    <lineage>
        <taxon>Eukaryota</taxon>
        <taxon>Rhodophyta</taxon>
        <taxon>Florideophyceae</taxon>
        <taxon>Rhodymeniophycidae</taxon>
        <taxon>Ceramiales</taxon>
        <taxon>Ceramiaceae</taxon>
        <taxon>Pleonosporium</taxon>
    </lineage>
</organism>
<dbReference type="InterPro" id="IPR000271">
    <property type="entry name" value="Ribosomal_bL34"/>
</dbReference>
<dbReference type="EMBL" id="MK814700">
    <property type="protein sequence ID" value="QCI07788.1"/>
    <property type="molecule type" value="Genomic_DNA"/>
</dbReference>
<comment type="similarity">
    <text evidence="1">Belongs to the bacterial ribosomal protein bL34 family.</text>
</comment>
<dbReference type="Gene3D" id="1.10.287.3980">
    <property type="match status" value="1"/>
</dbReference>
<keyword evidence="3" id="KW-0687">Ribonucleoprotein</keyword>
<dbReference type="GO" id="GO:0006412">
    <property type="term" value="P:translation"/>
    <property type="evidence" value="ECO:0007669"/>
    <property type="project" value="InterPro"/>
</dbReference>
<evidence type="ECO:0000313" key="4">
    <source>
        <dbReference type="EMBL" id="QCI07788.1"/>
    </source>
</evidence>
<gene>
    <name evidence="4" type="primary">rpl34</name>
</gene>
<sequence>MNKGTNIKKIRKCGFRSKMKTPSGKRIINNRRRKKRIKITLI</sequence>